<evidence type="ECO:0000313" key="3">
    <source>
        <dbReference type="Proteomes" id="UP000467132"/>
    </source>
</evidence>
<dbReference type="Pfam" id="PF13649">
    <property type="entry name" value="Methyltransf_25"/>
    <property type="match status" value="1"/>
</dbReference>
<protein>
    <submittedName>
        <fullName evidence="2">Class I SAM-dependent methyltransferase</fullName>
    </submittedName>
</protein>
<dbReference type="GO" id="GO:0008168">
    <property type="term" value="F:methyltransferase activity"/>
    <property type="evidence" value="ECO:0007669"/>
    <property type="project" value="UniProtKB-KW"/>
</dbReference>
<dbReference type="InterPro" id="IPR029063">
    <property type="entry name" value="SAM-dependent_MTases_sf"/>
</dbReference>
<comment type="caution">
    <text evidence="2">The sequence shown here is derived from an EMBL/GenBank/DDBJ whole genome shotgun (WGS) entry which is preliminary data.</text>
</comment>
<proteinExistence type="predicted"/>
<dbReference type="PANTHER" id="PTHR44068:SF11">
    <property type="entry name" value="GERANYL DIPHOSPHATE 2-C-METHYLTRANSFERASE"/>
    <property type="match status" value="1"/>
</dbReference>
<dbReference type="InterPro" id="IPR050447">
    <property type="entry name" value="Erg6_SMT_methyltransf"/>
</dbReference>
<keyword evidence="2" id="KW-0489">Methyltransferase</keyword>
<dbReference type="Proteomes" id="UP000467132">
    <property type="component" value="Unassembled WGS sequence"/>
</dbReference>
<dbReference type="EMBL" id="QXXA01000001">
    <property type="protein sequence ID" value="NBI05414.1"/>
    <property type="molecule type" value="Genomic_DNA"/>
</dbReference>
<keyword evidence="3" id="KW-1185">Reference proteome</keyword>
<dbReference type="SUPFAM" id="SSF53335">
    <property type="entry name" value="S-adenosyl-L-methionine-dependent methyltransferases"/>
    <property type="match status" value="1"/>
</dbReference>
<evidence type="ECO:0000313" key="2">
    <source>
        <dbReference type="EMBL" id="NBI05414.1"/>
    </source>
</evidence>
<feature type="domain" description="Methyltransferase" evidence="1">
    <location>
        <begin position="40"/>
        <end position="134"/>
    </location>
</feature>
<reference evidence="2 3" key="1">
    <citation type="submission" date="2018-08" db="EMBL/GenBank/DDBJ databases">
        <title>Murine metabolic-syndrome-specific gut microbial biobank.</title>
        <authorList>
            <person name="Liu C."/>
        </authorList>
    </citation>
    <scope>NUCLEOTIDE SEQUENCE [LARGE SCALE GENOMIC DNA]</scope>
    <source>
        <strain evidence="2 3">583</strain>
    </source>
</reference>
<evidence type="ECO:0000259" key="1">
    <source>
        <dbReference type="Pfam" id="PF13649"/>
    </source>
</evidence>
<name>A0A845QTQ0_9CLOT</name>
<sequence>MDIKSKSWNWDEVKEKFWGEPAEEVYYLGNRWKKENNMKVLDLGCGIGRHSIFLSQNDFDVYAHDLSESGLRKLDEVSSKEGLNIKINLGDMVSLPYESNFFNCILAYNAIYHTDRVGIEKVISEIKRTLKDNGEIYLTFNSKNNPSFNNPSNEKIGENTIIKTEGKEKGIPHYYVDEKEVRRLMKDFKIISLRHVEEIGDDWRSWHYYVLAKFI</sequence>
<dbReference type="Gene3D" id="3.40.50.150">
    <property type="entry name" value="Vaccinia Virus protein VP39"/>
    <property type="match status" value="1"/>
</dbReference>
<dbReference type="OrthoDB" id="9804312at2"/>
<dbReference type="AlphaFoldDB" id="A0A845QTQ0"/>
<organism evidence="2 3">
    <name type="scientific">Senegalia massiliensis</name>
    <dbReference type="NCBI Taxonomy" id="1720316"/>
    <lineage>
        <taxon>Bacteria</taxon>
        <taxon>Bacillati</taxon>
        <taxon>Bacillota</taxon>
        <taxon>Clostridia</taxon>
        <taxon>Eubacteriales</taxon>
        <taxon>Clostridiaceae</taxon>
        <taxon>Senegalia</taxon>
    </lineage>
</organism>
<dbReference type="InterPro" id="IPR041698">
    <property type="entry name" value="Methyltransf_25"/>
</dbReference>
<keyword evidence="2" id="KW-0808">Transferase</keyword>
<accession>A0A845QTQ0</accession>
<dbReference type="GO" id="GO:0032259">
    <property type="term" value="P:methylation"/>
    <property type="evidence" value="ECO:0007669"/>
    <property type="project" value="UniProtKB-KW"/>
</dbReference>
<dbReference type="PANTHER" id="PTHR44068">
    <property type="entry name" value="ZGC:194242"/>
    <property type="match status" value="1"/>
</dbReference>
<dbReference type="RefSeq" id="WP_160195923.1">
    <property type="nucleotide sequence ID" value="NZ_QXXA01000001.1"/>
</dbReference>
<gene>
    <name evidence="2" type="ORF">D3Z33_00910</name>
</gene>
<dbReference type="CDD" id="cd02440">
    <property type="entry name" value="AdoMet_MTases"/>
    <property type="match status" value="1"/>
</dbReference>